<feature type="compositionally biased region" description="Low complexity" evidence="13">
    <location>
        <begin position="39"/>
        <end position="64"/>
    </location>
</feature>
<dbReference type="PANTHER" id="PTHR46212">
    <property type="entry name" value="PEFLIN"/>
    <property type="match status" value="1"/>
</dbReference>
<feature type="compositionally biased region" description="Low complexity" evidence="13">
    <location>
        <begin position="85"/>
        <end position="102"/>
    </location>
</feature>
<evidence type="ECO:0000256" key="2">
    <source>
        <dbReference type="ARBA" id="ARBA00022490"/>
    </source>
</evidence>
<evidence type="ECO:0000259" key="14">
    <source>
        <dbReference type="PROSITE" id="PS50222"/>
    </source>
</evidence>
<name>A0AAD1R2R3_PELCU</name>
<dbReference type="Proteomes" id="UP001295444">
    <property type="component" value="Chromosome 01"/>
</dbReference>
<feature type="region of interest" description="Disordered" evidence="13">
    <location>
        <begin position="1"/>
        <end position="113"/>
    </location>
</feature>
<proteinExistence type="predicted"/>
<dbReference type="InterPro" id="IPR018247">
    <property type="entry name" value="EF_Hand_1_Ca_BS"/>
</dbReference>
<dbReference type="SUPFAM" id="SSF47473">
    <property type="entry name" value="EF-hand"/>
    <property type="match status" value="1"/>
</dbReference>
<evidence type="ECO:0000256" key="5">
    <source>
        <dbReference type="ARBA" id="ARBA00022824"/>
    </source>
</evidence>
<evidence type="ECO:0000256" key="10">
    <source>
        <dbReference type="ARBA" id="ARBA00041025"/>
    </source>
</evidence>
<dbReference type="InterPro" id="IPR011992">
    <property type="entry name" value="EF-hand-dom_pair"/>
</dbReference>
<reference evidence="15" key="1">
    <citation type="submission" date="2022-03" db="EMBL/GenBank/DDBJ databases">
        <authorList>
            <person name="Alioto T."/>
            <person name="Alioto T."/>
            <person name="Gomez Garrido J."/>
        </authorList>
    </citation>
    <scope>NUCLEOTIDE SEQUENCE</scope>
</reference>
<dbReference type="AlphaFoldDB" id="A0AAD1R2R3"/>
<feature type="compositionally biased region" description="Gly residues" evidence="13">
    <location>
        <begin position="65"/>
        <end position="84"/>
    </location>
</feature>
<keyword evidence="6" id="KW-0106">Calcium</keyword>
<dbReference type="InterPro" id="IPR051426">
    <property type="entry name" value="Peflin/Sorcin_CaBP"/>
</dbReference>
<feature type="domain" description="EF-hand" evidence="14">
    <location>
        <begin position="178"/>
        <end position="213"/>
    </location>
</feature>
<keyword evidence="5" id="KW-0256">Endoplasmic reticulum</keyword>
<evidence type="ECO:0000256" key="7">
    <source>
        <dbReference type="ARBA" id="ARBA00023136"/>
    </source>
</evidence>
<dbReference type="Gene3D" id="1.10.238.10">
    <property type="entry name" value="EF-hand"/>
    <property type="match status" value="1"/>
</dbReference>
<keyword evidence="2" id="KW-0963">Cytoplasm</keyword>
<dbReference type="GO" id="GO:0048306">
    <property type="term" value="F:calcium-dependent protein binding"/>
    <property type="evidence" value="ECO:0007669"/>
    <property type="project" value="UniProtKB-ARBA"/>
</dbReference>
<keyword evidence="4" id="KW-0677">Repeat</keyword>
<dbReference type="PROSITE" id="PS00018">
    <property type="entry name" value="EF_HAND_1"/>
    <property type="match status" value="2"/>
</dbReference>
<evidence type="ECO:0000256" key="9">
    <source>
        <dbReference type="ARBA" id="ARBA00037873"/>
    </source>
</evidence>
<dbReference type="InterPro" id="IPR002048">
    <property type="entry name" value="EF_hand_dom"/>
</dbReference>
<gene>
    <name evidence="15" type="ORF">PECUL_23A045397</name>
</gene>
<keyword evidence="16" id="KW-1185">Reference proteome</keyword>
<dbReference type="GO" id="GO:0012507">
    <property type="term" value="C:ER to Golgi transport vesicle membrane"/>
    <property type="evidence" value="ECO:0007669"/>
    <property type="project" value="UniProtKB-SubCell"/>
</dbReference>
<evidence type="ECO:0000313" key="16">
    <source>
        <dbReference type="Proteomes" id="UP001295444"/>
    </source>
</evidence>
<accession>A0AAD1R2R3</accession>
<evidence type="ECO:0000256" key="13">
    <source>
        <dbReference type="SAM" id="MobiDB-lite"/>
    </source>
</evidence>
<feature type="compositionally biased region" description="Gly residues" evidence="13">
    <location>
        <begin position="21"/>
        <end position="38"/>
    </location>
</feature>
<keyword evidence="3" id="KW-0479">Metal-binding</keyword>
<keyword evidence="7" id="KW-0472">Membrane</keyword>
<organism evidence="15 16">
    <name type="scientific">Pelobates cultripes</name>
    <name type="common">Western spadefoot toad</name>
    <dbReference type="NCBI Taxonomy" id="61616"/>
    <lineage>
        <taxon>Eukaryota</taxon>
        <taxon>Metazoa</taxon>
        <taxon>Chordata</taxon>
        <taxon>Craniata</taxon>
        <taxon>Vertebrata</taxon>
        <taxon>Euteleostomi</taxon>
        <taxon>Amphibia</taxon>
        <taxon>Batrachia</taxon>
        <taxon>Anura</taxon>
        <taxon>Pelobatoidea</taxon>
        <taxon>Pelobatidae</taxon>
        <taxon>Pelobates</taxon>
    </lineage>
</organism>
<protein>
    <recommendedName>
        <fullName evidence="10">Peflin</fullName>
    </recommendedName>
    <alternativeName>
        <fullName evidence="11">PEF protein with a long N-terminal hydrophobic domain</fullName>
    </alternativeName>
    <alternativeName>
        <fullName evidence="12">Penta-EF hand domain-containing protein 1</fullName>
    </alternativeName>
</protein>
<dbReference type="GO" id="GO:0048208">
    <property type="term" value="P:COPII vesicle coating"/>
    <property type="evidence" value="ECO:0007669"/>
    <property type="project" value="TreeGrafter"/>
</dbReference>
<sequence length="281" mass="30250">MASYQYGQGYPGSAGQSPGAPQGGYYSGQQYGGGGHPGYGAQAPGGPYAAPSPGGSYGQPTQGGAAPGVPGGSYGGQAPGGPYGMPGSSPYGGHQPGHYGQGPSSGNIPPGVDPEAYTWFQTVDADRSGNITFKELKQALVNTNWSAFNDETCVMMINMFDKTGTGRMDVFGFSALWRFIQQWKSMFQQYDRDQSGCINHNELYQALSQMGYNLSPQFVQMVMSRYAQRSANPTLQLDRFIQVCIQLQSMTEAFREKDTSRSGTARLSYEDFLTMTTTRLI</sequence>
<dbReference type="FunFam" id="1.10.238.10:FF:000139">
    <property type="entry name" value="Peflin isoform 1"/>
    <property type="match status" value="1"/>
</dbReference>
<dbReference type="PROSITE" id="PS50222">
    <property type="entry name" value="EF_HAND_2"/>
    <property type="match status" value="2"/>
</dbReference>
<feature type="domain" description="EF-hand" evidence="14">
    <location>
        <begin position="111"/>
        <end position="146"/>
    </location>
</feature>
<comment type="subcellular location">
    <subcellularLocation>
        <location evidence="9">Cytoplasmic vesicle</location>
        <location evidence="9">COPII-coated vesicle membrane</location>
        <topology evidence="9">Peripheral membrane protein</topology>
    </subcellularLocation>
    <subcellularLocation>
        <location evidence="1">Endoplasmic reticulum</location>
    </subcellularLocation>
</comment>
<dbReference type="GO" id="GO:0005509">
    <property type="term" value="F:calcium ion binding"/>
    <property type="evidence" value="ECO:0007669"/>
    <property type="project" value="InterPro"/>
</dbReference>
<evidence type="ECO:0000256" key="1">
    <source>
        <dbReference type="ARBA" id="ARBA00004240"/>
    </source>
</evidence>
<evidence type="ECO:0000256" key="6">
    <source>
        <dbReference type="ARBA" id="ARBA00022837"/>
    </source>
</evidence>
<dbReference type="PANTHER" id="PTHR46212:SF10">
    <property type="entry name" value="PEFLIN"/>
    <property type="match status" value="1"/>
</dbReference>
<evidence type="ECO:0000256" key="8">
    <source>
        <dbReference type="ARBA" id="ARBA00023329"/>
    </source>
</evidence>
<dbReference type="Pfam" id="PF13499">
    <property type="entry name" value="EF-hand_7"/>
    <property type="match status" value="1"/>
</dbReference>
<evidence type="ECO:0000256" key="3">
    <source>
        <dbReference type="ARBA" id="ARBA00022723"/>
    </source>
</evidence>
<dbReference type="EMBL" id="OW240912">
    <property type="protein sequence ID" value="CAH2222322.1"/>
    <property type="molecule type" value="Genomic_DNA"/>
</dbReference>
<evidence type="ECO:0000313" key="15">
    <source>
        <dbReference type="EMBL" id="CAH2222322.1"/>
    </source>
</evidence>
<evidence type="ECO:0000256" key="4">
    <source>
        <dbReference type="ARBA" id="ARBA00022737"/>
    </source>
</evidence>
<evidence type="ECO:0000256" key="12">
    <source>
        <dbReference type="ARBA" id="ARBA00042606"/>
    </source>
</evidence>
<dbReference type="GO" id="GO:0005783">
    <property type="term" value="C:endoplasmic reticulum"/>
    <property type="evidence" value="ECO:0007669"/>
    <property type="project" value="UniProtKB-SubCell"/>
</dbReference>
<dbReference type="CDD" id="cd16184">
    <property type="entry name" value="EFh_PEF_peflin"/>
    <property type="match status" value="1"/>
</dbReference>
<dbReference type="SMART" id="SM00054">
    <property type="entry name" value="EFh"/>
    <property type="match status" value="3"/>
</dbReference>
<dbReference type="Pfam" id="PF13202">
    <property type="entry name" value="EF-hand_5"/>
    <property type="match status" value="1"/>
</dbReference>
<evidence type="ECO:0000256" key="11">
    <source>
        <dbReference type="ARBA" id="ARBA00041490"/>
    </source>
</evidence>
<keyword evidence="8" id="KW-0968">Cytoplasmic vesicle</keyword>